<dbReference type="InterPro" id="IPR006311">
    <property type="entry name" value="TAT_signal"/>
</dbReference>
<reference evidence="9 10" key="1">
    <citation type="submission" date="2019-11" db="EMBL/GenBank/DDBJ databases">
        <title>Genome sequence of Moorella glycerini DSM11254.</title>
        <authorList>
            <person name="Poehlein A."/>
            <person name="Boeer T."/>
            <person name="Daniel R."/>
        </authorList>
    </citation>
    <scope>NUCLEOTIDE SEQUENCE [LARGE SCALE GENOMIC DNA]</scope>
    <source>
        <strain evidence="9 10">DSM 11254</strain>
    </source>
</reference>
<evidence type="ECO:0000313" key="10">
    <source>
        <dbReference type="Proteomes" id="UP000425916"/>
    </source>
</evidence>
<keyword evidence="10" id="KW-1185">Reference proteome</keyword>
<evidence type="ECO:0000256" key="7">
    <source>
        <dbReference type="SAM" id="SignalP"/>
    </source>
</evidence>
<dbReference type="Proteomes" id="UP000425916">
    <property type="component" value="Chromosome"/>
</dbReference>
<dbReference type="PROSITE" id="PS51669">
    <property type="entry name" value="4FE4S_MOW_BIS_MGD"/>
    <property type="match status" value="1"/>
</dbReference>
<dbReference type="EMBL" id="CP046244">
    <property type="protein sequence ID" value="QGP93105.1"/>
    <property type="molecule type" value="Genomic_DNA"/>
</dbReference>
<dbReference type="GO" id="GO:0046872">
    <property type="term" value="F:metal ion binding"/>
    <property type="evidence" value="ECO:0007669"/>
    <property type="project" value="UniProtKB-KW"/>
</dbReference>
<dbReference type="PROSITE" id="PS51318">
    <property type="entry name" value="TAT"/>
    <property type="match status" value="1"/>
</dbReference>
<dbReference type="SUPFAM" id="SSF53706">
    <property type="entry name" value="Formate dehydrogenase/DMSO reductase, domains 1-3"/>
    <property type="match status" value="1"/>
</dbReference>
<dbReference type="Pfam" id="PF00384">
    <property type="entry name" value="Molybdopterin"/>
    <property type="match status" value="1"/>
</dbReference>
<evidence type="ECO:0000256" key="2">
    <source>
        <dbReference type="ARBA" id="ARBA00022723"/>
    </source>
</evidence>
<evidence type="ECO:0000256" key="4">
    <source>
        <dbReference type="ARBA" id="ARBA00023002"/>
    </source>
</evidence>
<keyword evidence="3 7" id="KW-0732">Signal</keyword>
<dbReference type="Pfam" id="PF01568">
    <property type="entry name" value="Molydop_binding"/>
    <property type="match status" value="1"/>
</dbReference>
<dbReference type="OrthoDB" id="219031at2"/>
<dbReference type="AlphaFoldDB" id="A0A6I5ZU10"/>
<keyword evidence="5" id="KW-0408">Iron</keyword>
<dbReference type="SUPFAM" id="SSF50692">
    <property type="entry name" value="ADC-like"/>
    <property type="match status" value="1"/>
</dbReference>
<dbReference type="GO" id="GO:0051536">
    <property type="term" value="F:iron-sulfur cluster binding"/>
    <property type="evidence" value="ECO:0007669"/>
    <property type="project" value="UniProtKB-KW"/>
</dbReference>
<feature type="signal peptide" evidence="7">
    <location>
        <begin position="1"/>
        <end position="25"/>
    </location>
</feature>
<protein>
    <submittedName>
        <fullName evidence="9">Perchlorate reductase subunit alpha</fullName>
        <ecNumber evidence="9">1.97.1.-</ecNumber>
    </submittedName>
</protein>
<keyword evidence="6" id="KW-0411">Iron-sulfur</keyword>
<evidence type="ECO:0000256" key="5">
    <source>
        <dbReference type="ARBA" id="ARBA00023004"/>
    </source>
</evidence>
<gene>
    <name evidence="9" type="primary">pcrA_3</name>
    <name evidence="9" type="ORF">MGLY_25020</name>
</gene>
<dbReference type="Gene3D" id="3.40.50.740">
    <property type="match status" value="1"/>
</dbReference>
<dbReference type="GO" id="GO:0016491">
    <property type="term" value="F:oxidoreductase activity"/>
    <property type="evidence" value="ECO:0007669"/>
    <property type="project" value="UniProtKB-KW"/>
</dbReference>
<name>A0A6I5ZU10_9FIRM</name>
<dbReference type="NCBIfam" id="TIGR01409">
    <property type="entry name" value="TAT_signal_seq"/>
    <property type="match status" value="1"/>
</dbReference>
<dbReference type="InterPro" id="IPR009010">
    <property type="entry name" value="Asp_de-COase-like_dom_sf"/>
</dbReference>
<proteinExistence type="inferred from homology"/>
<dbReference type="Gene3D" id="2.40.40.20">
    <property type="match status" value="1"/>
</dbReference>
<comment type="similarity">
    <text evidence="1">Belongs to the prokaryotic molybdopterin-containing oxidoreductase family.</text>
</comment>
<dbReference type="InterPro" id="IPR050612">
    <property type="entry name" value="Prok_Mopterin_Oxidored"/>
</dbReference>
<evidence type="ECO:0000256" key="1">
    <source>
        <dbReference type="ARBA" id="ARBA00010312"/>
    </source>
</evidence>
<feature type="domain" description="4Fe-4S Mo/W bis-MGD-type" evidence="8">
    <location>
        <begin position="51"/>
        <end position="108"/>
    </location>
</feature>
<dbReference type="PANTHER" id="PTHR43742:SF6">
    <property type="entry name" value="OXIDOREDUCTASE YYAE-RELATED"/>
    <property type="match status" value="1"/>
</dbReference>
<evidence type="ECO:0000256" key="6">
    <source>
        <dbReference type="ARBA" id="ARBA00023014"/>
    </source>
</evidence>
<dbReference type="PANTHER" id="PTHR43742">
    <property type="entry name" value="TRIMETHYLAMINE-N-OXIDE REDUCTASE"/>
    <property type="match status" value="1"/>
</dbReference>
<dbReference type="EC" id="1.97.1.-" evidence="9"/>
<dbReference type="Pfam" id="PF10518">
    <property type="entry name" value="TAT_signal"/>
    <property type="match status" value="1"/>
</dbReference>
<feature type="chain" id="PRO_5038709127" evidence="7">
    <location>
        <begin position="26"/>
        <end position="782"/>
    </location>
</feature>
<sequence length="782" mass="87720">MNRMSTNFKLSRRSFLKGTAAVAAAAGAGWAGLKAPGWLQPATAAPPGVQEKVVRTICSPNCWQTCNHLVTVRDGRVVKTAPAPMPDREYDRICLRGLSHIQRIYHPDRLKYPMRRTGARGEGKWERISWDQAFNMIADKFKELRSQYGPQAVAVVHQSGNYGVLNGGYAGAYRFAGILESVLASGSVDQAIPTGFAAALGMGIFDAYSNECADWVNARTIILWGSACAESQINEWHFIQEAVEKGAHLVVIDPIYTTTAQKARTWVNLRPGSDTAFALGMLNIIISNKLYDADYALNNTCAPFLVREDTRLFVREKEKPLVWDTVTSRAVPFDTPGIKPALEGDFAVSGVKCRTVFARLKENVRDYTPEKVAELTGVKAELVTRVATLLATNRPGGIKFGFGADRYHHADLLGQALITLLGLTGNIGKSGNILGMFFAGFDPMVYNAGWLFPAGTFPKVLPLIQLQDTIIKQNPYPIKALYITCSNLLVQTTERNKWLKEVWPKVDFVVAVDQFFNNTLNYADLILPAAHYYETEEVVLAGDVPYIMYRQKAVDPVGEAKPDWEIYKGIASRLGFSQYFGTIEEESAKWLDVPLLRQQGITYQRLRQEQAIRFLPKPYIPWQDGKFKTPTGRLEFYLEKKVKEGEELPVFKWPLEAGPDNPLAAKYPLTLITRHEKFRIHSQYENQPWLRELNPEPVADLNPGEAQKRGIADGAMVEVFNDRGHVVLKCRYNEAIPPGVVHIQQGWWYYPAGHHQELTHANFKANTLNYSFFDVRVDVKKA</sequence>
<dbReference type="Gene3D" id="3.40.50.12440">
    <property type="match status" value="2"/>
</dbReference>
<dbReference type="Pfam" id="PF04879">
    <property type="entry name" value="Molybdop_Fe4S4"/>
    <property type="match status" value="1"/>
</dbReference>
<dbReference type="RefSeq" id="WP_156274291.1">
    <property type="nucleotide sequence ID" value="NZ_CP046244.1"/>
</dbReference>
<evidence type="ECO:0000256" key="3">
    <source>
        <dbReference type="ARBA" id="ARBA00022729"/>
    </source>
</evidence>
<dbReference type="InterPro" id="IPR006656">
    <property type="entry name" value="Mopterin_OxRdtase"/>
</dbReference>
<dbReference type="SMART" id="SM00926">
    <property type="entry name" value="Molybdop_Fe4S4"/>
    <property type="match status" value="1"/>
</dbReference>
<evidence type="ECO:0000313" key="9">
    <source>
        <dbReference type="EMBL" id="QGP93105.1"/>
    </source>
</evidence>
<dbReference type="InterPro" id="IPR006963">
    <property type="entry name" value="Mopterin_OxRdtase_4Fe-4S_dom"/>
</dbReference>
<evidence type="ECO:0000259" key="8">
    <source>
        <dbReference type="PROSITE" id="PS51669"/>
    </source>
</evidence>
<dbReference type="GO" id="GO:0043546">
    <property type="term" value="F:molybdopterin cofactor binding"/>
    <property type="evidence" value="ECO:0007669"/>
    <property type="project" value="InterPro"/>
</dbReference>
<dbReference type="Gene3D" id="3.40.228.10">
    <property type="entry name" value="Dimethylsulfoxide Reductase, domain 2"/>
    <property type="match status" value="1"/>
</dbReference>
<organism evidence="9 10">
    <name type="scientific">Neomoorella glycerini</name>
    <dbReference type="NCBI Taxonomy" id="55779"/>
    <lineage>
        <taxon>Bacteria</taxon>
        <taxon>Bacillati</taxon>
        <taxon>Bacillota</taxon>
        <taxon>Clostridia</taxon>
        <taxon>Neomoorellales</taxon>
        <taxon>Neomoorellaceae</taxon>
        <taxon>Neomoorella</taxon>
    </lineage>
</organism>
<accession>A0A6I5ZU10</accession>
<dbReference type="InterPro" id="IPR019546">
    <property type="entry name" value="TAT_signal_bac_arc"/>
</dbReference>
<keyword evidence="4 9" id="KW-0560">Oxidoreductase</keyword>
<dbReference type="InterPro" id="IPR006657">
    <property type="entry name" value="MoPterin_dinucl-bd_dom"/>
</dbReference>
<keyword evidence="2" id="KW-0479">Metal-binding</keyword>